<feature type="transmembrane region" description="Helical" evidence="1">
    <location>
        <begin position="121"/>
        <end position="140"/>
    </location>
</feature>
<accession>X1V5E9</accession>
<dbReference type="Pfam" id="PF14329">
    <property type="entry name" value="DUF4386"/>
    <property type="match status" value="1"/>
</dbReference>
<evidence type="ECO:0000313" key="2">
    <source>
        <dbReference type="EMBL" id="GAI99864.1"/>
    </source>
</evidence>
<sequence>MPVFGYVSGLGEYDSAAQLQKINNNPKKFQIGMVFSLIAHLSVITLPILLFVVFSPYNIILGIVWMIFRIGEGSILIYNDKNYWGLINKAKRYSVTNGAEQNSISDLALTILKTRDKRWDFTQFLWGLGTLTFSIMLVTYGAVTPFIGWLGIGAGIFGVFYNGIKFVKINLKKTILKVFIIIGSLFGILFEVLIGGLLLFFP</sequence>
<comment type="caution">
    <text evidence="2">The sequence shown here is derived from an EMBL/GenBank/DDBJ whole genome shotgun (WGS) entry which is preliminary data.</text>
</comment>
<evidence type="ECO:0008006" key="3">
    <source>
        <dbReference type="Google" id="ProtNLM"/>
    </source>
</evidence>
<keyword evidence="1" id="KW-0812">Transmembrane</keyword>
<keyword evidence="1" id="KW-0472">Membrane</keyword>
<protein>
    <recommendedName>
        <fullName evidence="3">DUF4386 domain-containing protein</fullName>
    </recommendedName>
</protein>
<name>X1V5E9_9ZZZZ</name>
<dbReference type="AlphaFoldDB" id="X1V5E9"/>
<feature type="transmembrane region" description="Helical" evidence="1">
    <location>
        <begin position="59"/>
        <end position="79"/>
    </location>
</feature>
<proteinExistence type="predicted"/>
<gene>
    <name evidence="2" type="ORF">S12H4_33623</name>
</gene>
<evidence type="ECO:0000256" key="1">
    <source>
        <dbReference type="SAM" id="Phobius"/>
    </source>
</evidence>
<dbReference type="InterPro" id="IPR025495">
    <property type="entry name" value="DUF4386"/>
</dbReference>
<organism evidence="2">
    <name type="scientific">marine sediment metagenome</name>
    <dbReference type="NCBI Taxonomy" id="412755"/>
    <lineage>
        <taxon>unclassified sequences</taxon>
        <taxon>metagenomes</taxon>
        <taxon>ecological metagenomes</taxon>
    </lineage>
</organism>
<reference evidence="2" key="1">
    <citation type="journal article" date="2014" name="Front. Microbiol.">
        <title>High frequency of phylogenetically diverse reductive dehalogenase-homologous genes in deep subseafloor sedimentary metagenomes.</title>
        <authorList>
            <person name="Kawai M."/>
            <person name="Futagami T."/>
            <person name="Toyoda A."/>
            <person name="Takaki Y."/>
            <person name="Nishi S."/>
            <person name="Hori S."/>
            <person name="Arai W."/>
            <person name="Tsubouchi T."/>
            <person name="Morono Y."/>
            <person name="Uchiyama I."/>
            <person name="Ito T."/>
            <person name="Fujiyama A."/>
            <person name="Inagaki F."/>
            <person name="Takami H."/>
        </authorList>
    </citation>
    <scope>NUCLEOTIDE SEQUENCE</scope>
    <source>
        <strain evidence="2">Expedition CK06-06</strain>
    </source>
</reference>
<feature type="non-terminal residue" evidence="2">
    <location>
        <position position="202"/>
    </location>
</feature>
<dbReference type="EMBL" id="BARW01019828">
    <property type="protein sequence ID" value="GAI99864.1"/>
    <property type="molecule type" value="Genomic_DNA"/>
</dbReference>
<feature type="transmembrane region" description="Helical" evidence="1">
    <location>
        <begin position="176"/>
        <end position="201"/>
    </location>
</feature>
<feature type="transmembrane region" description="Helical" evidence="1">
    <location>
        <begin position="31"/>
        <end position="53"/>
    </location>
</feature>
<feature type="transmembrane region" description="Helical" evidence="1">
    <location>
        <begin position="146"/>
        <end position="164"/>
    </location>
</feature>
<keyword evidence="1" id="KW-1133">Transmembrane helix</keyword>